<keyword evidence="13" id="KW-1185">Reference proteome</keyword>
<feature type="binding site" evidence="9">
    <location>
        <begin position="111"/>
        <end position="121"/>
    </location>
    <ligand>
        <name>ATP</name>
        <dbReference type="ChEBI" id="CHEBI:30616"/>
    </ligand>
</feature>
<dbReference type="Pfam" id="PF00288">
    <property type="entry name" value="GHMP_kinases_N"/>
    <property type="match status" value="1"/>
</dbReference>
<comment type="pathway">
    <text evidence="9">Isoprenoid biosynthesis; isopentenyl diphosphate biosynthesis via DXP pathway; isopentenyl diphosphate from 1-deoxy-D-xylulose 5-phosphate: step 3/6.</text>
</comment>
<evidence type="ECO:0000259" key="10">
    <source>
        <dbReference type="Pfam" id="PF00288"/>
    </source>
</evidence>
<protein>
    <recommendedName>
        <fullName evidence="3 9">4-diphosphocytidyl-2-C-methyl-D-erythritol kinase</fullName>
        <shortName evidence="9">CMK</shortName>
        <ecNumber evidence="2 9">2.7.1.148</ecNumber>
    </recommendedName>
    <alternativeName>
        <fullName evidence="8 9">4-(cytidine-5'-diphospho)-2-C-methyl-D-erythritol kinase</fullName>
    </alternativeName>
</protein>
<feature type="domain" description="GHMP kinase C-terminal" evidence="11">
    <location>
        <begin position="224"/>
        <end position="291"/>
    </location>
</feature>
<dbReference type="RefSeq" id="WP_318597307.1">
    <property type="nucleotide sequence ID" value="NZ_JAWSTH010000025.1"/>
</dbReference>
<dbReference type="InterPro" id="IPR014721">
    <property type="entry name" value="Ribsml_uS5_D2-typ_fold_subgr"/>
</dbReference>
<evidence type="ECO:0000313" key="13">
    <source>
        <dbReference type="Proteomes" id="UP001284601"/>
    </source>
</evidence>
<keyword evidence="7 9" id="KW-0067">ATP-binding</keyword>
<evidence type="ECO:0000256" key="8">
    <source>
        <dbReference type="ARBA" id="ARBA00032554"/>
    </source>
</evidence>
<evidence type="ECO:0000256" key="3">
    <source>
        <dbReference type="ARBA" id="ARBA00017473"/>
    </source>
</evidence>
<dbReference type="Gene3D" id="3.30.70.890">
    <property type="entry name" value="GHMP kinase, C-terminal domain"/>
    <property type="match status" value="1"/>
</dbReference>
<dbReference type="Pfam" id="PF08544">
    <property type="entry name" value="GHMP_kinases_C"/>
    <property type="match status" value="1"/>
</dbReference>
<feature type="active site" evidence="9">
    <location>
        <position position="152"/>
    </location>
</feature>
<comment type="similarity">
    <text evidence="1 9">Belongs to the GHMP kinase family. IspE subfamily.</text>
</comment>
<dbReference type="SUPFAM" id="SSF55060">
    <property type="entry name" value="GHMP Kinase, C-terminal domain"/>
    <property type="match status" value="1"/>
</dbReference>
<dbReference type="Gene3D" id="3.30.230.10">
    <property type="match status" value="1"/>
</dbReference>
<comment type="function">
    <text evidence="9">Catalyzes the phosphorylation of the position 2 hydroxy group of 4-diphosphocytidyl-2C-methyl-D-erythritol.</text>
</comment>
<proteinExistence type="inferred from homology"/>
<name>A0ABU4HQF9_9ACTN</name>
<dbReference type="InterPro" id="IPR006204">
    <property type="entry name" value="GHMP_kinase_N_dom"/>
</dbReference>
<evidence type="ECO:0000256" key="1">
    <source>
        <dbReference type="ARBA" id="ARBA00009684"/>
    </source>
</evidence>
<dbReference type="InterPro" id="IPR013750">
    <property type="entry name" value="GHMP_kinase_C_dom"/>
</dbReference>
<dbReference type="SUPFAM" id="SSF54211">
    <property type="entry name" value="Ribosomal protein S5 domain 2-like"/>
    <property type="match status" value="1"/>
</dbReference>
<evidence type="ECO:0000256" key="2">
    <source>
        <dbReference type="ARBA" id="ARBA00012052"/>
    </source>
</evidence>
<evidence type="ECO:0000256" key="9">
    <source>
        <dbReference type="HAMAP-Rule" id="MF_00061"/>
    </source>
</evidence>
<dbReference type="HAMAP" id="MF_00061">
    <property type="entry name" value="IspE"/>
    <property type="match status" value="1"/>
</dbReference>
<keyword evidence="5 9" id="KW-0547">Nucleotide-binding</keyword>
<reference evidence="12 13" key="2">
    <citation type="submission" date="2023-10" db="EMBL/GenBank/DDBJ databases">
        <authorList>
            <person name="Han X.F."/>
        </authorList>
    </citation>
    <scope>NUCLEOTIDE SEQUENCE [LARGE SCALE GENOMIC DNA]</scope>
    <source>
        <strain evidence="12 13">KCTC 39840</strain>
    </source>
</reference>
<comment type="caution">
    <text evidence="12">The sequence shown here is derived from an EMBL/GenBank/DDBJ whole genome shotgun (WGS) entry which is preliminary data.</text>
</comment>
<dbReference type="InterPro" id="IPR036554">
    <property type="entry name" value="GHMP_kinase_C_sf"/>
</dbReference>
<sequence length="319" mass="32749">MSEPTLRALAPGKTNLGLFLGPTRADGLHELVTLIEPLSLADELTLEELPGGALSAAAPGLDDAACAGGADEVVCAGVEGPNLAATALERYRAASGWDGPPRRLTIVKRVPVAAGMGGGSGDAAAALRLAAHAAGRPGDPLIAQLAPRLGADVPSQVAPAPVLVHGAGEHVEPVLPPPAHWLLVLPSRERLSTPEVFREADRLGIGRTAQELLELRERLREGLLPELLVNDLEPAARSLCPAIAPALEAARAAGADHAFVSGSGPTVIGLFWGEQGERAARTGAERLRERFPGAVAARPVAPDFAAVGVVRDNGAAHEQ</sequence>
<evidence type="ECO:0000256" key="6">
    <source>
        <dbReference type="ARBA" id="ARBA00022777"/>
    </source>
</evidence>
<evidence type="ECO:0000256" key="5">
    <source>
        <dbReference type="ARBA" id="ARBA00022741"/>
    </source>
</evidence>
<accession>A0ABU4HQF9</accession>
<evidence type="ECO:0000256" key="7">
    <source>
        <dbReference type="ARBA" id="ARBA00022840"/>
    </source>
</evidence>
<evidence type="ECO:0000256" key="4">
    <source>
        <dbReference type="ARBA" id="ARBA00022679"/>
    </source>
</evidence>
<feature type="domain" description="GHMP kinase N-terminal" evidence="10">
    <location>
        <begin position="82"/>
        <end position="154"/>
    </location>
</feature>
<feature type="active site" evidence="9">
    <location>
        <position position="13"/>
    </location>
</feature>
<gene>
    <name evidence="9" type="primary">ispE</name>
    <name evidence="12" type="ORF">R7226_11535</name>
</gene>
<dbReference type="InterPro" id="IPR020568">
    <property type="entry name" value="Ribosomal_Su5_D2-typ_SF"/>
</dbReference>
<dbReference type="InterPro" id="IPR004424">
    <property type="entry name" value="IspE"/>
</dbReference>
<dbReference type="PANTHER" id="PTHR43527:SF2">
    <property type="entry name" value="4-DIPHOSPHOCYTIDYL-2-C-METHYL-D-ERYTHRITOL KINASE, CHLOROPLASTIC"/>
    <property type="match status" value="1"/>
</dbReference>
<dbReference type="EMBL" id="JAWSTH010000025">
    <property type="protein sequence ID" value="MDW5594974.1"/>
    <property type="molecule type" value="Genomic_DNA"/>
</dbReference>
<dbReference type="Proteomes" id="UP001284601">
    <property type="component" value="Unassembled WGS sequence"/>
</dbReference>
<dbReference type="PIRSF" id="PIRSF010376">
    <property type="entry name" value="IspE"/>
    <property type="match status" value="1"/>
</dbReference>
<evidence type="ECO:0000259" key="11">
    <source>
        <dbReference type="Pfam" id="PF08544"/>
    </source>
</evidence>
<comment type="catalytic activity">
    <reaction evidence="9">
        <text>4-CDP-2-C-methyl-D-erythritol + ATP = 4-CDP-2-C-methyl-D-erythritol 2-phosphate + ADP + H(+)</text>
        <dbReference type="Rhea" id="RHEA:18437"/>
        <dbReference type="ChEBI" id="CHEBI:15378"/>
        <dbReference type="ChEBI" id="CHEBI:30616"/>
        <dbReference type="ChEBI" id="CHEBI:57823"/>
        <dbReference type="ChEBI" id="CHEBI:57919"/>
        <dbReference type="ChEBI" id="CHEBI:456216"/>
        <dbReference type="EC" id="2.7.1.148"/>
    </reaction>
</comment>
<keyword evidence="9" id="KW-0414">Isoprene biosynthesis</keyword>
<organism evidence="12 13">
    <name type="scientific">Conexibacter stalactiti</name>
    <dbReference type="NCBI Taxonomy" id="1940611"/>
    <lineage>
        <taxon>Bacteria</taxon>
        <taxon>Bacillati</taxon>
        <taxon>Actinomycetota</taxon>
        <taxon>Thermoleophilia</taxon>
        <taxon>Solirubrobacterales</taxon>
        <taxon>Conexibacteraceae</taxon>
        <taxon>Conexibacter</taxon>
    </lineage>
</organism>
<keyword evidence="6 9" id="KW-0418">Kinase</keyword>
<keyword evidence="4 9" id="KW-0808">Transferase</keyword>
<dbReference type="PANTHER" id="PTHR43527">
    <property type="entry name" value="4-DIPHOSPHOCYTIDYL-2-C-METHYL-D-ERYTHRITOL KINASE, CHLOROPLASTIC"/>
    <property type="match status" value="1"/>
</dbReference>
<dbReference type="EC" id="2.7.1.148" evidence="2 9"/>
<reference evidence="13" key="1">
    <citation type="submission" date="2023-07" db="EMBL/GenBank/DDBJ databases">
        <title>Conexibacter stalactiti sp. nov., isolated from stalactites in a lava cave and emended description of the genus Conexibacter.</title>
        <authorList>
            <person name="Lee S.D."/>
        </authorList>
    </citation>
    <scope>NUCLEOTIDE SEQUENCE [LARGE SCALE GENOMIC DNA]</scope>
    <source>
        <strain evidence="13">KCTC 39840</strain>
    </source>
</reference>
<evidence type="ECO:0000313" key="12">
    <source>
        <dbReference type="EMBL" id="MDW5594974.1"/>
    </source>
</evidence>